<reference evidence="3" key="1">
    <citation type="submission" date="2017-11" db="EMBL/GenBank/DDBJ databases">
        <authorList>
            <person name="Lima N.C."/>
            <person name="Parody-Merino A.M."/>
            <person name="Battley P.F."/>
            <person name="Fidler A.E."/>
            <person name="Prosdocimi F."/>
        </authorList>
    </citation>
    <scope>NUCLEOTIDE SEQUENCE [LARGE SCALE GENOMIC DNA]</scope>
</reference>
<keyword evidence="2" id="KW-0808">Transferase</keyword>
<dbReference type="Pfam" id="PF00078">
    <property type="entry name" value="RVT_1"/>
    <property type="match status" value="1"/>
</dbReference>
<name>A0A2I0UFV1_LIMLA</name>
<proteinExistence type="predicted"/>
<keyword evidence="3" id="KW-1185">Reference proteome</keyword>
<dbReference type="PROSITE" id="PS50878">
    <property type="entry name" value="RT_POL"/>
    <property type="match status" value="1"/>
</dbReference>
<evidence type="ECO:0000313" key="3">
    <source>
        <dbReference type="Proteomes" id="UP000233556"/>
    </source>
</evidence>
<dbReference type="AlphaFoldDB" id="A0A2I0UFV1"/>
<dbReference type="InterPro" id="IPR000477">
    <property type="entry name" value="RT_dom"/>
</dbReference>
<dbReference type="EMBL" id="KZ505794">
    <property type="protein sequence ID" value="PKU44927.1"/>
    <property type="molecule type" value="Genomic_DNA"/>
</dbReference>
<feature type="domain" description="Reverse transcriptase" evidence="1">
    <location>
        <begin position="1"/>
        <end position="96"/>
    </location>
</feature>
<dbReference type="PANTHER" id="PTHR33332">
    <property type="entry name" value="REVERSE TRANSCRIPTASE DOMAIN-CONTAINING PROTEIN"/>
    <property type="match status" value="1"/>
</dbReference>
<reference evidence="3" key="2">
    <citation type="submission" date="2017-12" db="EMBL/GenBank/DDBJ databases">
        <title>Genome sequence of the Bar-tailed Godwit (Limosa lapponica baueri).</title>
        <authorList>
            <person name="Lima N.C.B."/>
            <person name="Parody-Merino A.M."/>
            <person name="Battley P.F."/>
            <person name="Fidler A.E."/>
            <person name="Prosdocimi F."/>
        </authorList>
    </citation>
    <scope>NUCLEOTIDE SEQUENCE [LARGE SCALE GENOMIC DNA]</scope>
</reference>
<sequence length="96" mass="10634">MDIVCLDFRRAFGTVSQKVLIGSLLIYRLDEQTVRWIGNWLNGCAKKVIISGIKSSWRPVTGGVPQRSILGPALFTIFINDLDDKQSVPLASLLMA</sequence>
<gene>
    <name evidence="2" type="ORF">llap_4771</name>
</gene>
<accession>A0A2I0UFV1</accession>
<keyword evidence="2" id="KW-0548">Nucleotidyltransferase</keyword>
<evidence type="ECO:0000259" key="1">
    <source>
        <dbReference type="PROSITE" id="PS50878"/>
    </source>
</evidence>
<dbReference type="Proteomes" id="UP000233556">
    <property type="component" value="Unassembled WGS sequence"/>
</dbReference>
<dbReference type="GO" id="GO:0003964">
    <property type="term" value="F:RNA-directed DNA polymerase activity"/>
    <property type="evidence" value="ECO:0007669"/>
    <property type="project" value="UniProtKB-KW"/>
</dbReference>
<organism evidence="2 3">
    <name type="scientific">Limosa lapponica baueri</name>
    <dbReference type="NCBI Taxonomy" id="1758121"/>
    <lineage>
        <taxon>Eukaryota</taxon>
        <taxon>Metazoa</taxon>
        <taxon>Chordata</taxon>
        <taxon>Craniata</taxon>
        <taxon>Vertebrata</taxon>
        <taxon>Euteleostomi</taxon>
        <taxon>Archelosauria</taxon>
        <taxon>Archosauria</taxon>
        <taxon>Dinosauria</taxon>
        <taxon>Saurischia</taxon>
        <taxon>Theropoda</taxon>
        <taxon>Coelurosauria</taxon>
        <taxon>Aves</taxon>
        <taxon>Neognathae</taxon>
        <taxon>Neoaves</taxon>
        <taxon>Charadriiformes</taxon>
        <taxon>Scolopacidae</taxon>
        <taxon>Limosa</taxon>
    </lineage>
</organism>
<keyword evidence="2" id="KW-0695">RNA-directed DNA polymerase</keyword>
<protein>
    <submittedName>
        <fullName evidence="2">Rna-directed dna polymerase from mobile element jockey-like</fullName>
    </submittedName>
</protein>
<evidence type="ECO:0000313" key="2">
    <source>
        <dbReference type="EMBL" id="PKU44927.1"/>
    </source>
</evidence>
<dbReference type="OrthoDB" id="416454at2759"/>